<name>A0A9W8Z8W8_9PLEO</name>
<evidence type="ECO:0000313" key="1">
    <source>
        <dbReference type="EMBL" id="KAJ4400439.1"/>
    </source>
</evidence>
<sequence length="315" mass="35400">MGDVVRQAWQYFDLVWMPSPEPGSSSLVGVFFKCRWTIDENVPPNRGEQQLSKDLTEILEMHPEERSNCSATVSTITAMWNTSEAIPDAKGLRFNSLADWWEVANERPIILNLSNVELVNATLRCAKDTLYDDYMIPHEDVIGTAFSLAISEIPTGLYQKSLDPNDLDYKKVFFLDKYDVIDDNYTDGDLSNMTTFTYTLTEFAYGYGTTSTSVYLPMVVKSTHCVFTILYLAYILVTGSTSTAWNSAIELVALALQSKRSGHLGKISVGIDTLRTFNEGVGVRVNAEVELELVFADNRDIGSRDLRQIEKNKAY</sequence>
<comment type="caution">
    <text evidence="1">The sequence shown here is derived from an EMBL/GenBank/DDBJ whole genome shotgun (WGS) entry which is preliminary data.</text>
</comment>
<evidence type="ECO:0000313" key="2">
    <source>
        <dbReference type="Proteomes" id="UP001140510"/>
    </source>
</evidence>
<reference evidence="1" key="1">
    <citation type="submission" date="2022-10" db="EMBL/GenBank/DDBJ databases">
        <title>Tapping the CABI collections for fungal endophytes: first genome assemblies for Collariella, Neodidymelliopsis, Ascochyta clinopodiicola, Didymella pomorum, Didymosphaeria variabile, Neocosmospora piperis and Neocucurbitaria cava.</title>
        <authorList>
            <person name="Hill R."/>
        </authorList>
    </citation>
    <scope>NUCLEOTIDE SEQUENCE</scope>
    <source>
        <strain evidence="1">IMI 355091</strain>
    </source>
</reference>
<dbReference type="OrthoDB" id="5342924at2759"/>
<protein>
    <submittedName>
        <fullName evidence="1">Uncharacterized protein</fullName>
    </submittedName>
</protein>
<dbReference type="AlphaFoldDB" id="A0A9W8Z8W8"/>
<dbReference type="EMBL" id="JAPEVA010000089">
    <property type="protein sequence ID" value="KAJ4400439.1"/>
    <property type="molecule type" value="Genomic_DNA"/>
</dbReference>
<organism evidence="1 2">
    <name type="scientific">Didymella pomorum</name>
    <dbReference type="NCBI Taxonomy" id="749634"/>
    <lineage>
        <taxon>Eukaryota</taxon>
        <taxon>Fungi</taxon>
        <taxon>Dikarya</taxon>
        <taxon>Ascomycota</taxon>
        <taxon>Pezizomycotina</taxon>
        <taxon>Dothideomycetes</taxon>
        <taxon>Pleosporomycetidae</taxon>
        <taxon>Pleosporales</taxon>
        <taxon>Pleosporineae</taxon>
        <taxon>Didymellaceae</taxon>
        <taxon>Didymella</taxon>
    </lineage>
</organism>
<gene>
    <name evidence="1" type="ORF">N0V91_008693</name>
</gene>
<proteinExistence type="predicted"/>
<keyword evidence="2" id="KW-1185">Reference proteome</keyword>
<dbReference type="Proteomes" id="UP001140510">
    <property type="component" value="Unassembled WGS sequence"/>
</dbReference>
<accession>A0A9W8Z8W8</accession>